<dbReference type="GO" id="GO:0050661">
    <property type="term" value="F:NADP binding"/>
    <property type="evidence" value="ECO:0007669"/>
    <property type="project" value="InterPro"/>
</dbReference>
<dbReference type="OMA" id="RMWQRAN"/>
<feature type="domain" description="Glycosyl hydrolase family 95 N-terminal" evidence="4">
    <location>
        <begin position="524"/>
        <end position="709"/>
    </location>
</feature>
<dbReference type="Gene3D" id="3.50.50.60">
    <property type="entry name" value="FAD/NAD(P)-binding domain"/>
    <property type="match status" value="2"/>
</dbReference>
<dbReference type="InterPro" id="IPR036188">
    <property type="entry name" value="FAD/NAD-bd_sf"/>
</dbReference>
<evidence type="ECO:0000256" key="3">
    <source>
        <dbReference type="ARBA" id="ARBA00023002"/>
    </source>
</evidence>
<keyword evidence="7" id="KW-0378">Hydrolase</keyword>
<dbReference type="InterPro" id="IPR020946">
    <property type="entry name" value="Flavin_mOase-like"/>
</dbReference>
<feature type="domain" description="Glycosyl hydrolase family 95 catalytic" evidence="6">
    <location>
        <begin position="740"/>
        <end position="1146"/>
    </location>
</feature>
<evidence type="ECO:0000256" key="2">
    <source>
        <dbReference type="ARBA" id="ARBA00022827"/>
    </source>
</evidence>
<reference evidence="8" key="1">
    <citation type="journal article" date="2017" name="Genome Biol.">
        <title>Comparative genomics reveals high biological diversity and specific adaptations in the industrially and medically important fungal genus Aspergillus.</title>
        <authorList>
            <person name="de Vries R.P."/>
            <person name="Riley R."/>
            <person name="Wiebenga A."/>
            <person name="Aguilar-Osorio G."/>
            <person name="Amillis S."/>
            <person name="Uchima C.A."/>
            <person name="Anderluh G."/>
            <person name="Asadollahi M."/>
            <person name="Askin M."/>
            <person name="Barry K."/>
            <person name="Battaglia E."/>
            <person name="Bayram O."/>
            <person name="Benocci T."/>
            <person name="Braus-Stromeyer S.A."/>
            <person name="Caldana C."/>
            <person name="Canovas D."/>
            <person name="Cerqueira G.C."/>
            <person name="Chen F."/>
            <person name="Chen W."/>
            <person name="Choi C."/>
            <person name="Clum A."/>
            <person name="Dos Santos R.A."/>
            <person name="Damasio A.R."/>
            <person name="Diallinas G."/>
            <person name="Emri T."/>
            <person name="Fekete E."/>
            <person name="Flipphi M."/>
            <person name="Freyberg S."/>
            <person name="Gallo A."/>
            <person name="Gournas C."/>
            <person name="Habgood R."/>
            <person name="Hainaut M."/>
            <person name="Harispe M.L."/>
            <person name="Henrissat B."/>
            <person name="Hilden K.S."/>
            <person name="Hope R."/>
            <person name="Hossain A."/>
            <person name="Karabika E."/>
            <person name="Karaffa L."/>
            <person name="Karanyi Z."/>
            <person name="Krasevec N."/>
            <person name="Kuo A."/>
            <person name="Kusch H."/>
            <person name="LaButti K."/>
            <person name="Lagendijk E.L."/>
            <person name="Lapidus A."/>
            <person name="Levasseur A."/>
            <person name="Lindquist E."/>
            <person name="Lipzen A."/>
            <person name="Logrieco A.F."/>
            <person name="MacCabe A."/>
            <person name="Maekelae M.R."/>
            <person name="Malavazi I."/>
            <person name="Melin P."/>
            <person name="Meyer V."/>
            <person name="Mielnichuk N."/>
            <person name="Miskei M."/>
            <person name="Molnar A.P."/>
            <person name="Mule G."/>
            <person name="Ngan C.Y."/>
            <person name="Orejas M."/>
            <person name="Orosz E."/>
            <person name="Ouedraogo J.P."/>
            <person name="Overkamp K.M."/>
            <person name="Park H.-S."/>
            <person name="Perrone G."/>
            <person name="Piumi F."/>
            <person name="Punt P.J."/>
            <person name="Ram A.F."/>
            <person name="Ramon A."/>
            <person name="Rauscher S."/>
            <person name="Record E."/>
            <person name="Riano-Pachon D.M."/>
            <person name="Robert V."/>
            <person name="Roehrig J."/>
            <person name="Ruller R."/>
            <person name="Salamov A."/>
            <person name="Salih N.S."/>
            <person name="Samson R.A."/>
            <person name="Sandor E."/>
            <person name="Sanguinetti M."/>
            <person name="Schuetze T."/>
            <person name="Sepcic K."/>
            <person name="Shelest E."/>
            <person name="Sherlock G."/>
            <person name="Sophianopoulou V."/>
            <person name="Squina F.M."/>
            <person name="Sun H."/>
            <person name="Susca A."/>
            <person name="Todd R.B."/>
            <person name="Tsang A."/>
            <person name="Unkles S.E."/>
            <person name="van de Wiele N."/>
            <person name="van Rossen-Uffink D."/>
            <person name="Oliveira J.V."/>
            <person name="Vesth T.C."/>
            <person name="Visser J."/>
            <person name="Yu J.-H."/>
            <person name="Zhou M."/>
            <person name="Andersen M.R."/>
            <person name="Archer D.B."/>
            <person name="Baker S.E."/>
            <person name="Benoit I."/>
            <person name="Brakhage A.A."/>
            <person name="Braus G.H."/>
            <person name="Fischer R."/>
            <person name="Frisvad J.C."/>
            <person name="Goldman G.H."/>
            <person name="Houbraken J."/>
            <person name="Oakley B."/>
            <person name="Pocsi I."/>
            <person name="Scazzocchio C."/>
            <person name="Seiboth B."/>
            <person name="vanKuyk P.A."/>
            <person name="Wortman J."/>
            <person name="Dyer P.S."/>
            <person name="Grigoriev I.V."/>
        </authorList>
    </citation>
    <scope>NUCLEOTIDE SEQUENCE [LARGE SCALE GENOMIC DNA]</scope>
    <source>
        <strain evidence="8">ATCC 16872 / CBS 172.66 / WB 5094</strain>
    </source>
</reference>
<dbReference type="Gene3D" id="1.50.10.10">
    <property type="match status" value="1"/>
</dbReference>
<dbReference type="Pfam" id="PF00743">
    <property type="entry name" value="FMO-like"/>
    <property type="match status" value="2"/>
</dbReference>
<dbReference type="EMBL" id="KV878978">
    <property type="protein sequence ID" value="OJJ99354.1"/>
    <property type="molecule type" value="Genomic_DNA"/>
</dbReference>
<dbReference type="InterPro" id="IPR054363">
    <property type="entry name" value="GH95_cat"/>
</dbReference>
<dbReference type="InterPro" id="IPR008928">
    <property type="entry name" value="6-hairpin_glycosidase_sf"/>
</dbReference>
<dbReference type="InterPro" id="IPR049053">
    <property type="entry name" value="AFCA-like_C"/>
</dbReference>
<dbReference type="RefSeq" id="XP_020055694.1">
    <property type="nucleotide sequence ID" value="XM_020202654.1"/>
</dbReference>
<evidence type="ECO:0000256" key="1">
    <source>
        <dbReference type="ARBA" id="ARBA00022630"/>
    </source>
</evidence>
<evidence type="ECO:0000313" key="8">
    <source>
        <dbReference type="Proteomes" id="UP000184546"/>
    </source>
</evidence>
<evidence type="ECO:0000259" key="5">
    <source>
        <dbReference type="Pfam" id="PF21307"/>
    </source>
</evidence>
<sequence length="1299" mass="142932">MPQVKSVAIIGTGPAGAIAVDALAQEKAFDRIRVFERQEKAGGCWVARPEEKAVALDVEKLSARIADAPLPIPESLPQYTPASSQHRFTDSHVYPNLHTNVDAATMGYSLEPIPVVRSEWSIGLHGPDTPFRHHTVIRQYVEDLLNRNGYQDLVEYNTTVESAVKDPQSDKWVLTLRRAGEPGGDDYWWSETFDALVVASGHFAVPYVPAIPGLKDFVEKYPENVLHTKQYRGPEQFRGKKVVTVGASVSAADTAVSLIGSAQSPIYAVVRGKYNPYFGDEAFKHPQIERRPPIARISCENGDRTVHFEDGTSVSDVDYIIFGTGFTWTLPFLPNIPMRNNRIPDVYLHVFHRQDPTLMFIGGVGAGLTFKIFEWQAVAAARVLAGKAHLPPHEERQKWEQDRIAKKGDGPGFLMINPEFEEYFEQLRQLAGEPKEGEPGRRLPPFEQSWVDLFNAGHERRIEMWKKANATAAGSRLYLLVLPLVAAKSLWSDSPGNYSSIITTAFPLGNGRLGGMSAYTGGNPNVSKADALPGIREWIFQNGTGNVTALYGDFPDYGSYQVLGNLTIDLGELGAVSNYRRSLDLESGVYLDQFKTGNVDITREAFCSYPDQVCVYRLASNRSLPAITFGLENQLSSPTPNVTCQGNSISLYGVTAPTIGMIYNARATVVVPGAETSSNYCSRNNATLNVSKGQREVFLIFAAGTNYDAAKGNAAAGFSFRGQDPYQQVLQTATSAAKKSYAQLKSAHLKDFQALSGTFELTLPDPNNSSSKPTTELISSYTLPGDPFVENLLFDYGRYLFISSSRPGSLPPNLQGLWTESYSPAWSGDYHANINLQMAHWAVEQTGLGELTEPLWRYITETWMPRGAETAELLYGASSGWVTHDEMNTFGHTAMKNDAQWANYPVSNAWLAHHVWDHFDYTQDSAWYEETGYPILAGVAEFWLSQLVEDEYFHDGTLVVNPCNSPEHGPTTFGCTHYHQLLTELFTHLLTTPSQKTANNSLQTTLRKTLAHLSPGLLIGSWNQIQEWKLDLDTPNDTHRHLSNLYGWYPGSSISSPFGRNTTVTAAVTTTLISRGNGTEDQNTGWAKVWRSACWANLNDTAHAYAELTLAIQENFGPNGFSLYGGSVPFQADANFGVVGAVLEFLVRDKDLSYARLDAANEKEGSGGKVWQEVVLGPAIPDAWGNGEVKGVRVRGGGRVSFGWDAEGVVDCPYFHLRHHAPSQQPHGLPPQNPRQIGMAGIGLAVTILPAQTQEGRILTTHLDITDRPAVDAWIQQTVTHLGRLDGAANMAGSTAWAR</sequence>
<dbReference type="InterPro" id="IPR012341">
    <property type="entry name" value="6hp_glycosidase-like_sf"/>
</dbReference>
<dbReference type="GO" id="GO:0004499">
    <property type="term" value="F:N,N-dimethylaniline monooxygenase activity"/>
    <property type="evidence" value="ECO:0007669"/>
    <property type="project" value="InterPro"/>
</dbReference>
<keyword evidence="3" id="KW-0560">Oxidoreductase</keyword>
<dbReference type="GeneID" id="30976468"/>
<dbReference type="GO" id="GO:0005975">
    <property type="term" value="P:carbohydrate metabolic process"/>
    <property type="evidence" value="ECO:0007669"/>
    <property type="project" value="InterPro"/>
</dbReference>
<dbReference type="Proteomes" id="UP000184546">
    <property type="component" value="Unassembled WGS sequence"/>
</dbReference>
<accession>A0A1L9WT23</accession>
<dbReference type="SUPFAM" id="SSF48208">
    <property type="entry name" value="Six-hairpin glycosidases"/>
    <property type="match status" value="1"/>
</dbReference>
<dbReference type="PRINTS" id="PR00419">
    <property type="entry name" value="ADXRDTASE"/>
</dbReference>
<keyword evidence="2" id="KW-0274">FAD</keyword>
<dbReference type="InterPro" id="IPR027414">
    <property type="entry name" value="GH95_N_dom"/>
</dbReference>
<dbReference type="Pfam" id="PF14498">
    <property type="entry name" value="Glyco_hyd_65N_2"/>
    <property type="match status" value="1"/>
</dbReference>
<dbReference type="PANTHER" id="PTHR31084">
    <property type="entry name" value="ALPHA-L-FUCOSIDASE 2"/>
    <property type="match status" value="1"/>
</dbReference>
<dbReference type="Pfam" id="PF21307">
    <property type="entry name" value="Glyco_hydro_95_C"/>
    <property type="match status" value="1"/>
</dbReference>
<protein>
    <submittedName>
        <fullName evidence="7">Glycoside hydrolase family 95 protein</fullName>
    </submittedName>
</protein>
<dbReference type="Pfam" id="PF22124">
    <property type="entry name" value="Glyco_hydro_95_cat"/>
    <property type="match status" value="1"/>
</dbReference>
<dbReference type="OrthoDB" id="66881at2759"/>
<name>A0A1L9WT23_ASPA1</name>
<dbReference type="PANTHER" id="PTHR31084:SF3">
    <property type="entry name" value="ALPHA-FUCOSIDASE A"/>
    <property type="match status" value="1"/>
</dbReference>
<dbReference type="GO" id="GO:0004560">
    <property type="term" value="F:alpha-L-fucosidase activity"/>
    <property type="evidence" value="ECO:0007669"/>
    <property type="project" value="TreeGrafter"/>
</dbReference>
<evidence type="ECO:0000259" key="4">
    <source>
        <dbReference type="Pfam" id="PF14498"/>
    </source>
</evidence>
<proteinExistence type="predicted"/>
<keyword evidence="8" id="KW-1185">Reference proteome</keyword>
<dbReference type="VEuPathDB" id="FungiDB:ASPACDRAFT_52744"/>
<feature type="domain" description="Alpha fucosidase A-like C-terminal" evidence="5">
    <location>
        <begin position="1173"/>
        <end position="1208"/>
    </location>
</feature>
<evidence type="ECO:0000259" key="6">
    <source>
        <dbReference type="Pfam" id="PF22124"/>
    </source>
</evidence>
<dbReference type="GO" id="GO:0050660">
    <property type="term" value="F:flavin adenine dinucleotide binding"/>
    <property type="evidence" value="ECO:0007669"/>
    <property type="project" value="InterPro"/>
</dbReference>
<gene>
    <name evidence="7" type="ORF">ASPACDRAFT_52744</name>
</gene>
<keyword evidence="1" id="KW-0285">Flavoprotein</keyword>
<organism evidence="7 8">
    <name type="scientific">Aspergillus aculeatus (strain ATCC 16872 / CBS 172.66 / WB 5094)</name>
    <dbReference type="NCBI Taxonomy" id="690307"/>
    <lineage>
        <taxon>Eukaryota</taxon>
        <taxon>Fungi</taxon>
        <taxon>Dikarya</taxon>
        <taxon>Ascomycota</taxon>
        <taxon>Pezizomycotina</taxon>
        <taxon>Eurotiomycetes</taxon>
        <taxon>Eurotiomycetidae</taxon>
        <taxon>Eurotiales</taxon>
        <taxon>Aspergillaceae</taxon>
        <taxon>Aspergillus</taxon>
        <taxon>Aspergillus subgen. Circumdati</taxon>
    </lineage>
</organism>
<evidence type="ECO:0000313" key="7">
    <source>
        <dbReference type="EMBL" id="OJJ99354.1"/>
    </source>
</evidence>
<dbReference type="SUPFAM" id="SSF51905">
    <property type="entry name" value="FAD/NAD(P)-binding domain"/>
    <property type="match status" value="2"/>
</dbReference>